<evidence type="ECO:0000313" key="3">
    <source>
        <dbReference type="Proteomes" id="UP001470230"/>
    </source>
</evidence>
<evidence type="ECO:0000313" key="1">
    <source>
        <dbReference type="EMBL" id="KAK8834113.1"/>
    </source>
</evidence>
<comment type="caution">
    <text evidence="1">The sequence shown here is derived from an EMBL/GenBank/DDBJ whole genome shotgun (WGS) entry which is preliminary data.</text>
</comment>
<reference evidence="1 3" key="1">
    <citation type="submission" date="2024-04" db="EMBL/GenBank/DDBJ databases">
        <title>Tritrichomonas musculus Genome.</title>
        <authorList>
            <person name="Alves-Ferreira E."/>
            <person name="Grigg M."/>
            <person name="Lorenzi H."/>
            <person name="Galac M."/>
        </authorList>
    </citation>
    <scope>NUCLEOTIDE SEQUENCE [LARGE SCALE GENOMIC DNA]</scope>
    <source>
        <strain evidence="1 3">EAF2021</strain>
    </source>
</reference>
<gene>
    <name evidence="2" type="ORF">M9Y10_020839</name>
    <name evidence="1" type="ORF">M9Y10_036111</name>
</gene>
<keyword evidence="3" id="KW-1185">Reference proteome</keyword>
<proteinExistence type="predicted"/>
<evidence type="ECO:0000313" key="2">
    <source>
        <dbReference type="EMBL" id="KAK8845910.1"/>
    </source>
</evidence>
<accession>A0ABR2GJK6</accession>
<dbReference type="EMBL" id="JAPFFF010000030">
    <property type="protein sequence ID" value="KAK8845910.1"/>
    <property type="molecule type" value="Genomic_DNA"/>
</dbReference>
<sequence>MIKTASKKLTNFQKNFIESNERCQFAVEVSKPDLIPKIIRNLEHYILGFHLKLEDDKLIYHNDKIPVYSFPKNIKNTKDACNFVDSINYDFKDTFSVIAANENIVSISVSHLICDGGFFIDIFDKLLLDEPYHMKSIFPITTSDTFKQELLKVTRKDIIKHQKTNKELTSLRWSTNYKELQKEVNNDTKCKYIAYEMPAKESQLFKSKMNLTDLYMTSLSLSFMSLNGRLDSNFGISTCVDLRQFLPKGAKNPSNTQNTSEFGVIANNVNYKMTIRELAKLYRNDLTTPFVAYQSLFDDGYSYESENRSFALLSNIGRFKNEKSDQITDMWVQQTMPAKGTETVVGLLAFSKEKYGENTLVYRLQQPCSVISDDDAELLMKSITYLMKEVPPDVSIQDAFDELRRFQSKIQKK</sequence>
<dbReference type="EMBL" id="JAPFFF010000504">
    <property type="protein sequence ID" value="KAK8834113.1"/>
    <property type="molecule type" value="Genomic_DNA"/>
</dbReference>
<name>A0ABR2GJK6_9EUKA</name>
<evidence type="ECO:0008006" key="4">
    <source>
        <dbReference type="Google" id="ProtNLM"/>
    </source>
</evidence>
<protein>
    <recommendedName>
        <fullName evidence="4">Condensation domain-containing protein</fullName>
    </recommendedName>
</protein>
<dbReference type="Proteomes" id="UP001470230">
    <property type="component" value="Unassembled WGS sequence"/>
</dbReference>
<organism evidence="1 3">
    <name type="scientific">Tritrichomonas musculus</name>
    <dbReference type="NCBI Taxonomy" id="1915356"/>
    <lineage>
        <taxon>Eukaryota</taxon>
        <taxon>Metamonada</taxon>
        <taxon>Parabasalia</taxon>
        <taxon>Tritrichomonadida</taxon>
        <taxon>Tritrichomonadidae</taxon>
        <taxon>Tritrichomonas</taxon>
    </lineage>
</organism>